<evidence type="ECO:0000259" key="4">
    <source>
        <dbReference type="PROSITE" id="PS50995"/>
    </source>
</evidence>
<name>A0A4U2Q002_9BACL</name>
<dbReference type="InterPro" id="IPR036390">
    <property type="entry name" value="WH_DNA-bd_sf"/>
</dbReference>
<comment type="caution">
    <text evidence="5">The sequence shown here is derived from an EMBL/GenBank/DDBJ whole genome shotgun (WGS) entry which is preliminary data.</text>
</comment>
<dbReference type="InterPro" id="IPR036388">
    <property type="entry name" value="WH-like_DNA-bd_sf"/>
</dbReference>
<dbReference type="PANTHER" id="PTHR42756">
    <property type="entry name" value="TRANSCRIPTIONAL REGULATOR, MARR"/>
    <property type="match status" value="1"/>
</dbReference>
<dbReference type="InterPro" id="IPR023187">
    <property type="entry name" value="Tscrpt_reg_MarR-type_CS"/>
</dbReference>
<dbReference type="RefSeq" id="WP_137062914.1">
    <property type="nucleotide sequence ID" value="NZ_PNXQ01000015.1"/>
</dbReference>
<dbReference type="GO" id="GO:0003677">
    <property type="term" value="F:DNA binding"/>
    <property type="evidence" value="ECO:0007669"/>
    <property type="project" value="UniProtKB-KW"/>
</dbReference>
<dbReference type="SUPFAM" id="SSF46785">
    <property type="entry name" value="Winged helix' DNA-binding domain"/>
    <property type="match status" value="1"/>
</dbReference>
<accession>A0A4U2Q002</accession>
<dbReference type="GO" id="GO:0003700">
    <property type="term" value="F:DNA-binding transcription factor activity"/>
    <property type="evidence" value="ECO:0007669"/>
    <property type="project" value="InterPro"/>
</dbReference>
<keyword evidence="1" id="KW-0805">Transcription regulation</keyword>
<keyword evidence="2" id="KW-0238">DNA-binding</keyword>
<dbReference type="PANTHER" id="PTHR42756:SF1">
    <property type="entry name" value="TRANSCRIPTIONAL REPRESSOR OF EMRAB OPERON"/>
    <property type="match status" value="1"/>
</dbReference>
<organism evidence="5 6">
    <name type="scientific">Paenibacillus terrae</name>
    <dbReference type="NCBI Taxonomy" id="159743"/>
    <lineage>
        <taxon>Bacteria</taxon>
        <taxon>Bacillati</taxon>
        <taxon>Bacillota</taxon>
        <taxon>Bacilli</taxon>
        <taxon>Bacillales</taxon>
        <taxon>Paenibacillaceae</taxon>
        <taxon>Paenibacillus</taxon>
    </lineage>
</organism>
<evidence type="ECO:0000256" key="2">
    <source>
        <dbReference type="ARBA" id="ARBA00023125"/>
    </source>
</evidence>
<evidence type="ECO:0000256" key="1">
    <source>
        <dbReference type="ARBA" id="ARBA00023015"/>
    </source>
</evidence>
<evidence type="ECO:0000313" key="6">
    <source>
        <dbReference type="Proteomes" id="UP000308114"/>
    </source>
</evidence>
<feature type="domain" description="HTH marR-type" evidence="4">
    <location>
        <begin position="1"/>
        <end position="137"/>
    </location>
</feature>
<gene>
    <name evidence="5" type="ORF">C1I60_17700</name>
</gene>
<keyword evidence="3" id="KW-0804">Transcription</keyword>
<dbReference type="Pfam" id="PF01047">
    <property type="entry name" value="MarR"/>
    <property type="match status" value="1"/>
</dbReference>
<dbReference type="PROSITE" id="PS50995">
    <property type="entry name" value="HTH_MARR_2"/>
    <property type="match status" value="1"/>
</dbReference>
<evidence type="ECO:0000313" key="5">
    <source>
        <dbReference type="EMBL" id="TKH42628.1"/>
    </source>
</evidence>
<proteinExistence type="predicted"/>
<dbReference type="Gene3D" id="1.10.10.10">
    <property type="entry name" value="Winged helix-like DNA-binding domain superfamily/Winged helix DNA-binding domain"/>
    <property type="match status" value="1"/>
</dbReference>
<dbReference type="PROSITE" id="PS01117">
    <property type="entry name" value="HTH_MARR_1"/>
    <property type="match status" value="1"/>
</dbReference>
<sequence length="143" mass="16669">MNLFRSHGFLLNRLAHIGSNQLERELLFQFDITLSQWAVLSIVWEEEGIALSRIQEVLDVKVSTASGVIKRMEKKGLLLRKQNEHDKREIQLFPTDQSRKLEQDVIQTVKDFNNKLLGGFTPEEKAMFTSFIQRGFNNLKQHE</sequence>
<dbReference type="PRINTS" id="PR00598">
    <property type="entry name" value="HTHMARR"/>
</dbReference>
<dbReference type="SMART" id="SM00347">
    <property type="entry name" value="HTH_MARR"/>
    <property type="match status" value="1"/>
</dbReference>
<reference evidence="5 6" key="1">
    <citation type="submission" date="2018-01" db="EMBL/GenBank/DDBJ databases">
        <title>Bacillales members from the olive rhizosphere are effective biological control agents against Verticillium dahliae.</title>
        <authorList>
            <person name="Gomez-Lama C."/>
            <person name="Legarda G."/>
            <person name="Ruano-Rosa D."/>
            <person name="Pizarro-Tobias P."/>
            <person name="Valverde-Corredor A."/>
            <person name="Niqui J.L."/>
            <person name="Trivino J.C."/>
            <person name="Roca A."/>
            <person name="Mercado-Blanco J."/>
        </authorList>
    </citation>
    <scope>NUCLEOTIDE SEQUENCE [LARGE SCALE GENOMIC DNA]</scope>
    <source>
        <strain evidence="5 6">PIC167</strain>
    </source>
</reference>
<dbReference type="InterPro" id="IPR000835">
    <property type="entry name" value="HTH_MarR-typ"/>
</dbReference>
<dbReference type="AlphaFoldDB" id="A0A4U2Q002"/>
<protein>
    <recommendedName>
        <fullName evidence="4">HTH marR-type domain-containing protein</fullName>
    </recommendedName>
</protein>
<evidence type="ECO:0000256" key="3">
    <source>
        <dbReference type="ARBA" id="ARBA00023163"/>
    </source>
</evidence>
<dbReference type="Proteomes" id="UP000308114">
    <property type="component" value="Unassembled WGS sequence"/>
</dbReference>
<dbReference type="EMBL" id="PNXQ01000015">
    <property type="protein sequence ID" value="TKH42628.1"/>
    <property type="molecule type" value="Genomic_DNA"/>
</dbReference>